<dbReference type="EMBL" id="KZ502061">
    <property type="protein sequence ID" value="PKU84132.1"/>
    <property type="molecule type" value="Genomic_DNA"/>
</dbReference>
<dbReference type="SUPFAM" id="SSF53098">
    <property type="entry name" value="Ribonuclease H-like"/>
    <property type="match status" value="1"/>
</dbReference>
<keyword evidence="3" id="KW-1185">Reference proteome</keyword>
<dbReference type="GO" id="GO:0046983">
    <property type="term" value="F:protein dimerization activity"/>
    <property type="evidence" value="ECO:0007669"/>
    <property type="project" value="InterPro"/>
</dbReference>
<sequence>MESFDFIFTMHLMIDMLGITNELSQSLQRKDQDIENAMKLVQISKQRLQLLRENGWNALLAEVSRFCGVFEVVVPNMNETNKTRRRAVRRGEEITNLHHYRADLFYTVVDMQLQELNNRFSESSTELLLCVSCLNPSDSFHAYDEWKLICLAELYPSDFSIIEVVVLKNQLSTYIIDMRTSEEFSSAKQIVKFKKNDVYPLVYRLITLALTLPVATATVERAFSAMKIIKHRLRSRMGDDWLNDCLVPYIEKDVFDLIPNEDVVQYYQKMQNRLIKL</sequence>
<dbReference type="InterPro" id="IPR055298">
    <property type="entry name" value="AtLOH3-like"/>
</dbReference>
<reference evidence="2 3" key="2">
    <citation type="journal article" date="2017" name="Nature">
        <title>The Apostasia genome and the evolution of orchids.</title>
        <authorList>
            <person name="Zhang G.Q."/>
            <person name="Liu K.W."/>
            <person name="Li Z."/>
            <person name="Lohaus R."/>
            <person name="Hsiao Y.Y."/>
            <person name="Niu S.C."/>
            <person name="Wang J.Y."/>
            <person name="Lin Y.C."/>
            <person name="Xu Q."/>
            <person name="Chen L.J."/>
            <person name="Yoshida K."/>
            <person name="Fujiwara S."/>
            <person name="Wang Z.W."/>
            <person name="Zhang Y.Q."/>
            <person name="Mitsuda N."/>
            <person name="Wang M."/>
            <person name="Liu G.H."/>
            <person name="Pecoraro L."/>
            <person name="Huang H.X."/>
            <person name="Xiao X.J."/>
            <person name="Lin M."/>
            <person name="Wu X.Y."/>
            <person name="Wu W.L."/>
            <person name="Chen Y.Y."/>
            <person name="Chang S.B."/>
            <person name="Sakamoto S."/>
            <person name="Ohme-Takagi M."/>
            <person name="Yagi M."/>
            <person name="Zeng S.J."/>
            <person name="Shen C.Y."/>
            <person name="Yeh C.M."/>
            <person name="Luo Y.B."/>
            <person name="Tsai W.C."/>
            <person name="Van de Peer Y."/>
            <person name="Liu Z.J."/>
        </authorList>
    </citation>
    <scope>NUCLEOTIDE SEQUENCE [LARGE SCALE GENOMIC DNA]</scope>
    <source>
        <tissue evidence="2">The whole plant</tissue>
    </source>
</reference>
<feature type="domain" description="HAT C-terminal dimerisation" evidence="1">
    <location>
        <begin position="192"/>
        <end position="252"/>
    </location>
</feature>
<name>A0A2I0X8A9_9ASPA</name>
<dbReference type="Proteomes" id="UP000233837">
    <property type="component" value="Unassembled WGS sequence"/>
</dbReference>
<dbReference type="Pfam" id="PF05699">
    <property type="entry name" value="Dimer_Tnp_hAT"/>
    <property type="match status" value="1"/>
</dbReference>
<dbReference type="PANTHER" id="PTHR11697">
    <property type="entry name" value="GENERAL TRANSCRIPTION FACTOR 2-RELATED ZINC FINGER PROTEIN"/>
    <property type="match status" value="1"/>
</dbReference>
<protein>
    <recommendedName>
        <fullName evidence="1">HAT C-terminal dimerisation domain-containing protein</fullName>
    </recommendedName>
</protein>
<dbReference type="AlphaFoldDB" id="A0A2I0X8A9"/>
<dbReference type="PANTHER" id="PTHR11697:SF230">
    <property type="entry name" value="ZINC FINGER, MYM DOMAIN CONTAINING 1"/>
    <property type="match status" value="1"/>
</dbReference>
<evidence type="ECO:0000313" key="2">
    <source>
        <dbReference type="EMBL" id="PKU84132.1"/>
    </source>
</evidence>
<dbReference type="InterPro" id="IPR008906">
    <property type="entry name" value="HATC_C_dom"/>
</dbReference>
<accession>A0A2I0X8A9</accession>
<evidence type="ECO:0000313" key="3">
    <source>
        <dbReference type="Proteomes" id="UP000233837"/>
    </source>
</evidence>
<dbReference type="STRING" id="906689.A0A2I0X8A9"/>
<organism evidence="2 3">
    <name type="scientific">Dendrobium catenatum</name>
    <dbReference type="NCBI Taxonomy" id="906689"/>
    <lineage>
        <taxon>Eukaryota</taxon>
        <taxon>Viridiplantae</taxon>
        <taxon>Streptophyta</taxon>
        <taxon>Embryophyta</taxon>
        <taxon>Tracheophyta</taxon>
        <taxon>Spermatophyta</taxon>
        <taxon>Magnoliopsida</taxon>
        <taxon>Liliopsida</taxon>
        <taxon>Asparagales</taxon>
        <taxon>Orchidaceae</taxon>
        <taxon>Epidendroideae</taxon>
        <taxon>Malaxideae</taxon>
        <taxon>Dendrobiinae</taxon>
        <taxon>Dendrobium</taxon>
    </lineage>
</organism>
<dbReference type="InterPro" id="IPR012337">
    <property type="entry name" value="RNaseH-like_sf"/>
</dbReference>
<evidence type="ECO:0000259" key="1">
    <source>
        <dbReference type="Pfam" id="PF05699"/>
    </source>
</evidence>
<proteinExistence type="predicted"/>
<reference evidence="2 3" key="1">
    <citation type="journal article" date="2016" name="Sci. Rep.">
        <title>The Dendrobium catenatum Lindl. genome sequence provides insights into polysaccharide synthase, floral development and adaptive evolution.</title>
        <authorList>
            <person name="Zhang G.Q."/>
            <person name="Xu Q."/>
            <person name="Bian C."/>
            <person name="Tsai W.C."/>
            <person name="Yeh C.M."/>
            <person name="Liu K.W."/>
            <person name="Yoshida K."/>
            <person name="Zhang L.S."/>
            <person name="Chang S.B."/>
            <person name="Chen F."/>
            <person name="Shi Y."/>
            <person name="Su Y.Y."/>
            <person name="Zhang Y.Q."/>
            <person name="Chen L.J."/>
            <person name="Yin Y."/>
            <person name="Lin M."/>
            <person name="Huang H."/>
            <person name="Deng H."/>
            <person name="Wang Z.W."/>
            <person name="Zhu S.L."/>
            <person name="Zhao X."/>
            <person name="Deng C."/>
            <person name="Niu S.C."/>
            <person name="Huang J."/>
            <person name="Wang M."/>
            <person name="Liu G.H."/>
            <person name="Yang H.J."/>
            <person name="Xiao X.J."/>
            <person name="Hsiao Y.Y."/>
            <person name="Wu W.L."/>
            <person name="Chen Y.Y."/>
            <person name="Mitsuda N."/>
            <person name="Ohme-Takagi M."/>
            <person name="Luo Y.B."/>
            <person name="Van de Peer Y."/>
            <person name="Liu Z.J."/>
        </authorList>
    </citation>
    <scope>NUCLEOTIDE SEQUENCE [LARGE SCALE GENOMIC DNA]</scope>
    <source>
        <tissue evidence="2">The whole plant</tissue>
    </source>
</reference>
<gene>
    <name evidence="2" type="ORF">MA16_Dca027552</name>
</gene>